<dbReference type="AlphaFoldDB" id="A0A392SXG9"/>
<dbReference type="Proteomes" id="UP000265520">
    <property type="component" value="Unassembled WGS sequence"/>
</dbReference>
<organism evidence="1 2">
    <name type="scientific">Trifolium medium</name>
    <dbReference type="NCBI Taxonomy" id="97028"/>
    <lineage>
        <taxon>Eukaryota</taxon>
        <taxon>Viridiplantae</taxon>
        <taxon>Streptophyta</taxon>
        <taxon>Embryophyta</taxon>
        <taxon>Tracheophyta</taxon>
        <taxon>Spermatophyta</taxon>
        <taxon>Magnoliopsida</taxon>
        <taxon>eudicotyledons</taxon>
        <taxon>Gunneridae</taxon>
        <taxon>Pentapetalae</taxon>
        <taxon>rosids</taxon>
        <taxon>fabids</taxon>
        <taxon>Fabales</taxon>
        <taxon>Fabaceae</taxon>
        <taxon>Papilionoideae</taxon>
        <taxon>50 kb inversion clade</taxon>
        <taxon>NPAAA clade</taxon>
        <taxon>Hologalegina</taxon>
        <taxon>IRL clade</taxon>
        <taxon>Trifolieae</taxon>
        <taxon>Trifolium</taxon>
    </lineage>
</organism>
<sequence length="84" mass="8880">MVSPRTFDVSFSSARAAFFFPLVKGADDSPISLGITMSGTCDPANNLSSIVSSAGFWDGFSPGCRISGCWLKMILDIRRGNAIG</sequence>
<accession>A0A392SXG9</accession>
<dbReference type="EMBL" id="LXQA010458796">
    <property type="protein sequence ID" value="MCI53152.1"/>
    <property type="molecule type" value="Genomic_DNA"/>
</dbReference>
<comment type="caution">
    <text evidence="1">The sequence shown here is derived from an EMBL/GenBank/DDBJ whole genome shotgun (WGS) entry which is preliminary data.</text>
</comment>
<evidence type="ECO:0000313" key="2">
    <source>
        <dbReference type="Proteomes" id="UP000265520"/>
    </source>
</evidence>
<protein>
    <submittedName>
        <fullName evidence="1">Uncharacterized protein</fullName>
    </submittedName>
</protein>
<name>A0A392SXG9_9FABA</name>
<keyword evidence="2" id="KW-1185">Reference proteome</keyword>
<evidence type="ECO:0000313" key="1">
    <source>
        <dbReference type="EMBL" id="MCI53152.1"/>
    </source>
</evidence>
<reference evidence="1 2" key="1">
    <citation type="journal article" date="2018" name="Front. Plant Sci.">
        <title>Red Clover (Trifolium pratense) and Zigzag Clover (T. medium) - A Picture of Genomic Similarities and Differences.</title>
        <authorList>
            <person name="Dluhosova J."/>
            <person name="Istvanek J."/>
            <person name="Nedelnik J."/>
            <person name="Repkova J."/>
        </authorList>
    </citation>
    <scope>NUCLEOTIDE SEQUENCE [LARGE SCALE GENOMIC DNA]</scope>
    <source>
        <strain evidence="2">cv. 10/8</strain>
        <tissue evidence="1">Leaf</tissue>
    </source>
</reference>
<proteinExistence type="predicted"/>
<feature type="non-terminal residue" evidence="1">
    <location>
        <position position="84"/>
    </location>
</feature>